<dbReference type="InterPro" id="IPR000277">
    <property type="entry name" value="Cys/Met-Metab_PyrdxlP-dep_enz"/>
</dbReference>
<dbReference type="GO" id="GO:0009086">
    <property type="term" value="P:methionine biosynthetic process"/>
    <property type="evidence" value="ECO:0007669"/>
    <property type="project" value="UniProtKB-KW"/>
</dbReference>
<dbReference type="EC" id="4.4.1.13" evidence="4"/>
<accession>A0A7W2ITR3</accession>
<dbReference type="Gene3D" id="3.40.640.10">
    <property type="entry name" value="Type I PLP-dependent aspartate aminotransferase-like (Major domain)"/>
    <property type="match status" value="1"/>
</dbReference>
<comment type="similarity">
    <text evidence="3 14">Belongs to the trans-sulfuration enzymes family.</text>
</comment>
<evidence type="ECO:0000256" key="9">
    <source>
        <dbReference type="ARBA" id="ARBA00023239"/>
    </source>
</evidence>
<dbReference type="CDD" id="cd00614">
    <property type="entry name" value="CGS_like"/>
    <property type="match status" value="1"/>
</dbReference>
<evidence type="ECO:0000256" key="13">
    <source>
        <dbReference type="PIRSR" id="PIRSR001434-2"/>
    </source>
</evidence>
<keyword evidence="9 15" id="KW-0456">Lyase</keyword>
<organism evidence="15 16">
    <name type="scientific">Vibrio marinisediminis</name>
    <dbReference type="NCBI Taxonomy" id="2758441"/>
    <lineage>
        <taxon>Bacteria</taxon>
        <taxon>Pseudomonadati</taxon>
        <taxon>Pseudomonadota</taxon>
        <taxon>Gammaproteobacteria</taxon>
        <taxon>Vibrionales</taxon>
        <taxon>Vibrionaceae</taxon>
        <taxon>Vibrio</taxon>
    </lineage>
</organism>
<evidence type="ECO:0000313" key="15">
    <source>
        <dbReference type="EMBL" id="MBA5762609.1"/>
    </source>
</evidence>
<keyword evidence="6" id="KW-0028">Amino-acid biosynthesis</keyword>
<evidence type="ECO:0000313" key="16">
    <source>
        <dbReference type="Proteomes" id="UP000571701"/>
    </source>
</evidence>
<gene>
    <name evidence="15" type="ORF">H2O73_09655</name>
</gene>
<evidence type="ECO:0000256" key="1">
    <source>
        <dbReference type="ARBA" id="ARBA00001933"/>
    </source>
</evidence>
<dbReference type="AlphaFoldDB" id="A0A7W2ITR3"/>
<evidence type="ECO:0000256" key="3">
    <source>
        <dbReference type="ARBA" id="ARBA00009077"/>
    </source>
</evidence>
<feature type="modified residue" description="N6-(pyridoxal phosphate)lysine" evidence="13">
    <location>
        <position position="207"/>
    </location>
</feature>
<evidence type="ECO:0000256" key="7">
    <source>
        <dbReference type="ARBA" id="ARBA00022898"/>
    </source>
</evidence>
<protein>
    <recommendedName>
        <fullName evidence="4">cysteine-S-conjugate beta-lyase</fullName>
        <ecNumber evidence="4">4.4.1.13</ecNumber>
    </recommendedName>
</protein>
<proteinExistence type="inferred from homology"/>
<dbReference type="GO" id="GO:0019346">
    <property type="term" value="P:transsulfuration"/>
    <property type="evidence" value="ECO:0007669"/>
    <property type="project" value="InterPro"/>
</dbReference>
<dbReference type="FunFam" id="3.90.1150.10:FF:000058">
    <property type="entry name" value="Cystathionine beta-lyase"/>
    <property type="match status" value="1"/>
</dbReference>
<dbReference type="Proteomes" id="UP000571701">
    <property type="component" value="Unassembled WGS sequence"/>
</dbReference>
<dbReference type="NCBIfam" id="NF006538">
    <property type="entry name" value="PRK09028.1"/>
    <property type="match status" value="1"/>
</dbReference>
<dbReference type="InterPro" id="IPR015421">
    <property type="entry name" value="PyrdxlP-dep_Trfase_major"/>
</dbReference>
<evidence type="ECO:0000256" key="11">
    <source>
        <dbReference type="ARBA" id="ARBA00047517"/>
    </source>
</evidence>
<evidence type="ECO:0000256" key="14">
    <source>
        <dbReference type="RuleBase" id="RU362118"/>
    </source>
</evidence>
<dbReference type="EMBL" id="JACFYF010000004">
    <property type="protein sequence ID" value="MBA5762609.1"/>
    <property type="molecule type" value="Genomic_DNA"/>
</dbReference>
<dbReference type="PANTHER" id="PTHR43500">
    <property type="entry name" value="CYSTATHIONINE BETA-LYASE-RELATED"/>
    <property type="match status" value="1"/>
</dbReference>
<name>A0A7W2ITR3_9VIBR</name>
<keyword evidence="7 13" id="KW-0663">Pyridoxal phosphate</keyword>
<reference evidence="15 16" key="1">
    <citation type="submission" date="2020-07" db="EMBL/GenBank/DDBJ databases">
        <title>Vibrio marinisediminis sp. nov., isolated from marine sediment.</title>
        <authorList>
            <person name="Ji X."/>
        </authorList>
    </citation>
    <scope>NUCLEOTIDE SEQUENCE [LARGE SCALE GENOMIC DNA]</scope>
    <source>
        <strain evidence="15 16">404</strain>
    </source>
</reference>
<comment type="catalytic activity">
    <reaction evidence="11">
        <text>L,L-cystathionine + H2O = L-homocysteine + pyruvate + NH4(+)</text>
        <dbReference type="Rhea" id="RHEA:13965"/>
        <dbReference type="ChEBI" id="CHEBI:15361"/>
        <dbReference type="ChEBI" id="CHEBI:15377"/>
        <dbReference type="ChEBI" id="CHEBI:28938"/>
        <dbReference type="ChEBI" id="CHEBI:58161"/>
        <dbReference type="ChEBI" id="CHEBI:58199"/>
    </reaction>
</comment>
<dbReference type="GO" id="GO:0030170">
    <property type="term" value="F:pyridoxal phosphate binding"/>
    <property type="evidence" value="ECO:0007669"/>
    <property type="project" value="InterPro"/>
</dbReference>
<dbReference type="GO" id="GO:0047804">
    <property type="term" value="F:cysteine-S-conjugate beta-lyase activity"/>
    <property type="evidence" value="ECO:0007669"/>
    <property type="project" value="UniProtKB-EC"/>
</dbReference>
<dbReference type="Gene3D" id="3.90.1150.10">
    <property type="entry name" value="Aspartate Aminotransferase, domain 1"/>
    <property type="match status" value="1"/>
</dbReference>
<dbReference type="PANTHER" id="PTHR43500:SF1">
    <property type="entry name" value="CYSTATHIONINE BETA-LYASE-RELATED"/>
    <property type="match status" value="1"/>
</dbReference>
<keyword evidence="8" id="KW-0486">Methionine biosynthesis</keyword>
<comment type="caution">
    <text evidence="15">The sequence shown here is derived from an EMBL/GenBank/DDBJ whole genome shotgun (WGS) entry which is preliminary data.</text>
</comment>
<keyword evidence="16" id="KW-1185">Reference proteome</keyword>
<keyword evidence="5" id="KW-0963">Cytoplasm</keyword>
<dbReference type="RefSeq" id="WP_182108638.1">
    <property type="nucleotide sequence ID" value="NZ_JACFYF010000004.1"/>
</dbReference>
<dbReference type="InterPro" id="IPR054542">
    <property type="entry name" value="Cys_met_metab_PP"/>
</dbReference>
<dbReference type="InterPro" id="IPR015422">
    <property type="entry name" value="PyrdxlP-dep_Trfase_small"/>
</dbReference>
<dbReference type="GO" id="GO:0019450">
    <property type="term" value="P:L-cysteine catabolic process to pyruvate"/>
    <property type="evidence" value="ECO:0007669"/>
    <property type="project" value="TreeGrafter"/>
</dbReference>
<dbReference type="Pfam" id="PF01053">
    <property type="entry name" value="Cys_Met_Meta_PP"/>
    <property type="match status" value="1"/>
</dbReference>
<evidence type="ECO:0000256" key="10">
    <source>
        <dbReference type="ARBA" id="ARBA00046315"/>
    </source>
</evidence>
<evidence type="ECO:0000256" key="4">
    <source>
        <dbReference type="ARBA" id="ARBA00012224"/>
    </source>
</evidence>
<sequence length="401" mass="44355">MSEGKQTKYITAGRDKKWTNGVVNPPVQRASTVVFNTVAEKNHAIINRADKTLFYGRRGTQTHFALQDAMVEVEGGAGCALYPCGTAAISNAILSFIETGDHILMVDTCYEPTRDFCDIIMKKMGVETTYFSPTIGEEIQDLIQPNTKVLFLESPGSITMEVQDVPTLAKIAHQHEIIVMLDNTWAAGVNFSPFDHGVDISIQAATKYIVGHSDVMLGTAVANEKCWDQLREQSYLMGQCVSADDAYLGLRGIRTLDVRLRQHAENSLKVAQWLQTRPEVDHVRHPALETCPGHEFFKRDFTGGNGLFSFVLKTNDVKATTALLDGMKHFSMGYSWGGYESLILANEPKSFDSLRTVAHPHFEGTLVRIHIGLEDVNDLIADLDAGLARYNSVILEKATSL</sequence>
<dbReference type="SUPFAM" id="SSF53383">
    <property type="entry name" value="PLP-dependent transferases"/>
    <property type="match status" value="1"/>
</dbReference>
<evidence type="ECO:0000256" key="6">
    <source>
        <dbReference type="ARBA" id="ARBA00022605"/>
    </source>
</evidence>
<comment type="catalytic activity">
    <reaction evidence="12">
        <text>an S-substituted L-cysteine + H2O = a thiol + pyruvate + NH4(+)</text>
        <dbReference type="Rhea" id="RHEA:18121"/>
        <dbReference type="ChEBI" id="CHEBI:15361"/>
        <dbReference type="ChEBI" id="CHEBI:15377"/>
        <dbReference type="ChEBI" id="CHEBI:28938"/>
        <dbReference type="ChEBI" id="CHEBI:29256"/>
        <dbReference type="ChEBI" id="CHEBI:58717"/>
        <dbReference type="EC" id="4.4.1.13"/>
    </reaction>
</comment>
<comment type="pathway">
    <text evidence="10">Amino-acid biosynthesis; L-methionine biosynthesis via de novo pathway; L-homocysteine from L-cystathionine: step 1/1.</text>
</comment>
<dbReference type="GO" id="GO:0005737">
    <property type="term" value="C:cytoplasm"/>
    <property type="evidence" value="ECO:0007669"/>
    <property type="project" value="UniProtKB-SubCell"/>
</dbReference>
<dbReference type="InterPro" id="IPR006233">
    <property type="entry name" value="Cys_b_lyase_bac"/>
</dbReference>
<dbReference type="FunFam" id="3.40.640.10:FF:000062">
    <property type="entry name" value="Cystathionine beta-lyase"/>
    <property type="match status" value="1"/>
</dbReference>
<evidence type="ECO:0000256" key="2">
    <source>
        <dbReference type="ARBA" id="ARBA00004496"/>
    </source>
</evidence>
<dbReference type="PIRSF" id="PIRSF001434">
    <property type="entry name" value="CGS"/>
    <property type="match status" value="1"/>
</dbReference>
<comment type="subcellular location">
    <subcellularLocation>
        <location evidence="2">Cytoplasm</location>
    </subcellularLocation>
</comment>
<dbReference type="PROSITE" id="PS00868">
    <property type="entry name" value="CYS_MET_METAB_PP"/>
    <property type="match status" value="1"/>
</dbReference>
<dbReference type="InterPro" id="IPR015424">
    <property type="entry name" value="PyrdxlP-dep_Trfase"/>
</dbReference>
<dbReference type="NCBIfam" id="TIGR01324">
    <property type="entry name" value="cysta_beta_ly_B"/>
    <property type="match status" value="1"/>
</dbReference>
<evidence type="ECO:0000256" key="8">
    <source>
        <dbReference type="ARBA" id="ARBA00023167"/>
    </source>
</evidence>
<evidence type="ECO:0000256" key="5">
    <source>
        <dbReference type="ARBA" id="ARBA00022490"/>
    </source>
</evidence>
<evidence type="ECO:0000256" key="12">
    <source>
        <dbReference type="ARBA" id="ARBA00047625"/>
    </source>
</evidence>
<comment type="cofactor">
    <cofactor evidence="1 14">
        <name>pyridoxal 5'-phosphate</name>
        <dbReference type="ChEBI" id="CHEBI:597326"/>
    </cofactor>
</comment>